<feature type="domain" description="FAD dependent oxidoreductase" evidence="2">
    <location>
        <begin position="41"/>
        <end position="400"/>
    </location>
</feature>
<dbReference type="PANTHER" id="PTHR13847">
    <property type="entry name" value="SARCOSINE DEHYDROGENASE-RELATED"/>
    <property type="match status" value="1"/>
</dbReference>
<gene>
    <name evidence="3" type="ORF">CA267_004610</name>
</gene>
<keyword evidence="1" id="KW-0560">Oxidoreductase</keyword>
<dbReference type="KEGG" id="apel:CA267_004610"/>
<dbReference type="Proteomes" id="UP000219285">
    <property type="component" value="Chromosome"/>
</dbReference>
<evidence type="ECO:0000259" key="2">
    <source>
        <dbReference type="Pfam" id="PF01266"/>
    </source>
</evidence>
<dbReference type="RefSeq" id="WP_075608572.1">
    <property type="nucleotide sequence ID" value="NZ_CP052766.1"/>
</dbReference>
<dbReference type="SUPFAM" id="SSF51905">
    <property type="entry name" value="FAD/NAD(P)-binding domain"/>
    <property type="match status" value="1"/>
</dbReference>
<dbReference type="Gene3D" id="3.30.9.10">
    <property type="entry name" value="D-Amino Acid Oxidase, subunit A, domain 2"/>
    <property type="match status" value="1"/>
</dbReference>
<evidence type="ECO:0000256" key="1">
    <source>
        <dbReference type="ARBA" id="ARBA00023002"/>
    </source>
</evidence>
<dbReference type="AlphaFoldDB" id="A0A6M4MBW0"/>
<dbReference type="GO" id="GO:0005737">
    <property type="term" value="C:cytoplasm"/>
    <property type="evidence" value="ECO:0007669"/>
    <property type="project" value="TreeGrafter"/>
</dbReference>
<dbReference type="EMBL" id="CP052766">
    <property type="protein sequence ID" value="QJR80110.1"/>
    <property type="molecule type" value="Genomic_DNA"/>
</dbReference>
<dbReference type="InterPro" id="IPR006076">
    <property type="entry name" value="FAD-dep_OxRdtase"/>
</dbReference>
<dbReference type="OrthoDB" id="311718at2"/>
<dbReference type="Pfam" id="PF01266">
    <property type="entry name" value="DAO"/>
    <property type="match status" value="1"/>
</dbReference>
<dbReference type="PANTHER" id="PTHR13847:SF281">
    <property type="entry name" value="FAD DEPENDENT OXIDOREDUCTASE DOMAIN-CONTAINING PROTEIN"/>
    <property type="match status" value="1"/>
</dbReference>
<dbReference type="Gene3D" id="3.50.50.60">
    <property type="entry name" value="FAD/NAD(P)-binding domain"/>
    <property type="match status" value="1"/>
</dbReference>
<reference evidence="3 4" key="2">
    <citation type="submission" date="2020-04" db="EMBL/GenBank/DDBJ databases">
        <title>Complete genome sequence of Alteromonas pelagimontana 5.12T.</title>
        <authorList>
            <person name="Sinha R.K."/>
            <person name="Krishnan K.P."/>
            <person name="Kurian J.P."/>
        </authorList>
    </citation>
    <scope>NUCLEOTIDE SEQUENCE [LARGE SCALE GENOMIC DNA]</scope>
    <source>
        <strain evidence="3 4">5.12</strain>
    </source>
</reference>
<name>A0A6M4MBW0_9ALTE</name>
<evidence type="ECO:0000313" key="4">
    <source>
        <dbReference type="Proteomes" id="UP000219285"/>
    </source>
</evidence>
<proteinExistence type="predicted"/>
<protein>
    <submittedName>
        <fullName evidence="3">FAD-binding oxidoreductase</fullName>
    </submittedName>
</protein>
<accession>A0A6M4MBW0</accession>
<keyword evidence="4" id="KW-1185">Reference proteome</keyword>
<dbReference type="InterPro" id="IPR036188">
    <property type="entry name" value="FAD/NAD-bd_sf"/>
</dbReference>
<sequence>MIYDPLVSHSVSPQAPHVQSYWRDTFTPVDYPTLVNDLETDVLIIGAGYTGLSAACELGDTEGLDVTVIDSHAIGFGCAGRNAGFVLSGSGRLSLSAIKEKWDLTIALGMQQEFDAAVELVKDRVNQHNISCDMVSGTYLKIAHNEKQAEALCKATPLQNETFGTATRYLDKQALYNRLPIANAYGAIEQPGLALHPLKLIDGYARIAALKGVRLLTHTPALSIKSVAGGHIIATPRGTIRAKKLLIASNAYTPRHFHSLVDGRQFTVQSSILVTNKLTAQQRAATGLSKPLTMMDTRMMKFYYRTLPDGRILFGGRGAVTGKQGDIRVSKQRLYNAMVASFPALKESKAEYFWSGWVSVALDNMPRIYYDDSQNIGYAMGYCGSGVSFASLAGTRLAQRLNGKRLNQALPIYANPLPKFPLPSLRRLGLAALYGWANLSQR</sequence>
<reference evidence="4" key="1">
    <citation type="submission" date="2014-12" db="EMBL/GenBank/DDBJ databases">
        <title>Complete genome sequence of a multi-drug resistant Klebsiella pneumoniae.</title>
        <authorList>
            <person name="Hua X."/>
            <person name="Chen Q."/>
            <person name="Li X."/>
            <person name="Feng Y."/>
            <person name="Ruan Z."/>
            <person name="Yu Y."/>
        </authorList>
    </citation>
    <scope>NUCLEOTIDE SEQUENCE [LARGE SCALE GENOMIC DNA]</scope>
    <source>
        <strain evidence="4">5.12</strain>
    </source>
</reference>
<evidence type="ECO:0000313" key="3">
    <source>
        <dbReference type="EMBL" id="QJR80110.1"/>
    </source>
</evidence>
<organism evidence="3 4">
    <name type="scientific">Alteromonas pelagimontana</name>
    <dbReference type="NCBI Taxonomy" id="1858656"/>
    <lineage>
        <taxon>Bacteria</taxon>
        <taxon>Pseudomonadati</taxon>
        <taxon>Pseudomonadota</taxon>
        <taxon>Gammaproteobacteria</taxon>
        <taxon>Alteromonadales</taxon>
        <taxon>Alteromonadaceae</taxon>
        <taxon>Alteromonas/Salinimonas group</taxon>
        <taxon>Alteromonas</taxon>
    </lineage>
</organism>
<dbReference type="GO" id="GO:0016491">
    <property type="term" value="F:oxidoreductase activity"/>
    <property type="evidence" value="ECO:0007669"/>
    <property type="project" value="UniProtKB-KW"/>
</dbReference>